<evidence type="ECO:0000256" key="5">
    <source>
        <dbReference type="ARBA" id="ARBA00022475"/>
    </source>
</evidence>
<keyword evidence="12" id="KW-0143">Chaperone</keyword>
<dbReference type="Proteomes" id="UP000177445">
    <property type="component" value="Chromosome"/>
</dbReference>
<evidence type="ECO:0000313" key="16">
    <source>
        <dbReference type="EMBL" id="AOY90343.1"/>
    </source>
</evidence>
<evidence type="ECO:0000256" key="1">
    <source>
        <dbReference type="ARBA" id="ARBA00003280"/>
    </source>
</evidence>
<evidence type="ECO:0000256" key="3">
    <source>
        <dbReference type="ARBA" id="ARBA00010358"/>
    </source>
</evidence>
<keyword evidence="7" id="KW-0812">Transmembrane</keyword>
<comment type="similarity">
    <text evidence="3">Belongs to the lipase chaperone family.</text>
</comment>
<evidence type="ECO:0000256" key="2">
    <source>
        <dbReference type="ARBA" id="ARBA00004383"/>
    </source>
</evidence>
<dbReference type="GO" id="GO:0051082">
    <property type="term" value="F:unfolded protein binding"/>
    <property type="evidence" value="ECO:0007669"/>
    <property type="project" value="InterPro"/>
</dbReference>
<evidence type="ECO:0000256" key="15">
    <source>
        <dbReference type="ARBA" id="ARBA00033028"/>
    </source>
</evidence>
<keyword evidence="11" id="KW-0472">Membrane</keyword>
<dbReference type="OrthoDB" id="7025807at2"/>
<dbReference type="KEGG" id="msq:BKP64_17010"/>
<evidence type="ECO:0000256" key="6">
    <source>
        <dbReference type="ARBA" id="ARBA00022519"/>
    </source>
</evidence>
<comment type="subcellular location">
    <subcellularLocation>
        <location evidence="2">Cell inner membrane</location>
        <topology evidence="2">Single-pass membrane protein</topology>
        <orientation evidence="2">Periplasmic side</orientation>
    </subcellularLocation>
</comment>
<evidence type="ECO:0000313" key="17">
    <source>
        <dbReference type="Proteomes" id="UP000177445"/>
    </source>
</evidence>
<dbReference type="GO" id="GO:0005886">
    <property type="term" value="C:plasma membrane"/>
    <property type="evidence" value="ECO:0007669"/>
    <property type="project" value="UniProtKB-SubCell"/>
</dbReference>
<gene>
    <name evidence="16" type="ORF">BKP64_17010</name>
</gene>
<keyword evidence="6" id="KW-0997">Cell inner membrane</keyword>
<dbReference type="STRING" id="1874317.BKP64_17010"/>
<sequence length="336" mass="37288">MIFIPLIIAAVAVFWLLSGGPASESPQAPVSVAVKPATPDRGAKPVAPVEQPSMLVGKVNEAAPPRRLPKSLSGTSVPAGWAKVDSSGALIPTAELRQMFEYYLSALGEESLQQLVARIESTLSILEEPARSQALETLGAYLDYKLAVSDLESAFGDSTRLSPIEMQQRMEEIQALRRSWLDSETADVFFAQEEAVDRFQIEKLRIAGNDTLSKQQKQEALARAEAALPEPLRAARKETRRFADYEQARREMADNPEALQAWREQAFGTDTAKRLAELEREQQAWDQRWQAYSQDRKKLMMSGLAGPELEAAIGHLRGQHFSETEQVRAKALDSIR</sequence>
<protein>
    <recommendedName>
        <fullName evidence="4">Lipase chaperone</fullName>
    </recommendedName>
    <alternativeName>
        <fullName evidence="15">Lipase foldase</fullName>
    </alternativeName>
    <alternativeName>
        <fullName evidence="13">Lipase helper protein</fullName>
    </alternativeName>
    <alternativeName>
        <fullName evidence="14">Lipase modulator</fullName>
    </alternativeName>
</protein>
<evidence type="ECO:0000256" key="4">
    <source>
        <dbReference type="ARBA" id="ARBA00019692"/>
    </source>
</evidence>
<evidence type="ECO:0000256" key="7">
    <source>
        <dbReference type="ARBA" id="ARBA00022692"/>
    </source>
</evidence>
<evidence type="ECO:0000256" key="11">
    <source>
        <dbReference type="ARBA" id="ARBA00023136"/>
    </source>
</evidence>
<keyword evidence="5" id="KW-1003">Cell membrane</keyword>
<comment type="function">
    <text evidence="1">May be involved in the folding of the extracellular lipase during its passage through the periplasm.</text>
</comment>
<dbReference type="GO" id="GO:0016042">
    <property type="term" value="P:lipid catabolic process"/>
    <property type="evidence" value="ECO:0007669"/>
    <property type="project" value="UniProtKB-KW"/>
</dbReference>
<keyword evidence="17" id="KW-1185">Reference proteome</keyword>
<dbReference type="Pfam" id="PF03280">
    <property type="entry name" value="Lipase_chap"/>
    <property type="match status" value="1"/>
</dbReference>
<name>A0A1D9GRT4_9GAMM</name>
<keyword evidence="8" id="KW-0442">Lipid degradation</keyword>
<dbReference type="GO" id="GO:0006457">
    <property type="term" value="P:protein folding"/>
    <property type="evidence" value="ECO:0007669"/>
    <property type="project" value="InterPro"/>
</dbReference>
<reference evidence="16 17" key="1">
    <citation type="submission" date="2016-10" db="EMBL/GenBank/DDBJ databases">
        <title>Marinobacter salinus sp. nov., a moderately halophilic bacterium isolated from a tidal flat environment.</title>
        <authorList>
            <person name="Park S.-J."/>
        </authorList>
    </citation>
    <scope>NUCLEOTIDE SEQUENCE [LARGE SCALE GENOMIC DNA]</scope>
    <source>
        <strain evidence="16 17">Hb8</strain>
    </source>
</reference>
<dbReference type="AlphaFoldDB" id="A0A1D9GRT4"/>
<dbReference type="SUPFAM" id="SSF158855">
    <property type="entry name" value="Lipase chaperone-like"/>
    <property type="match status" value="1"/>
</dbReference>
<evidence type="ECO:0000256" key="14">
    <source>
        <dbReference type="ARBA" id="ARBA00031542"/>
    </source>
</evidence>
<evidence type="ECO:0000256" key="12">
    <source>
        <dbReference type="ARBA" id="ARBA00023186"/>
    </source>
</evidence>
<accession>A0A1D9GRT4</accession>
<evidence type="ECO:0000256" key="10">
    <source>
        <dbReference type="ARBA" id="ARBA00023098"/>
    </source>
</evidence>
<proteinExistence type="inferred from homology"/>
<evidence type="ECO:0000256" key="13">
    <source>
        <dbReference type="ARBA" id="ARBA00030948"/>
    </source>
</evidence>
<organism evidence="16 17">
    <name type="scientific">Marinobacter salinus</name>
    <dbReference type="NCBI Taxonomy" id="1874317"/>
    <lineage>
        <taxon>Bacteria</taxon>
        <taxon>Pseudomonadati</taxon>
        <taxon>Pseudomonadota</taxon>
        <taxon>Gammaproteobacteria</taxon>
        <taxon>Pseudomonadales</taxon>
        <taxon>Marinobacteraceae</taxon>
        <taxon>Marinobacter</taxon>
    </lineage>
</organism>
<dbReference type="InterPro" id="IPR004961">
    <property type="entry name" value="Lipase_chaperone"/>
</dbReference>
<dbReference type="EMBL" id="CP017715">
    <property type="protein sequence ID" value="AOY90343.1"/>
    <property type="molecule type" value="Genomic_DNA"/>
</dbReference>
<evidence type="ECO:0000256" key="9">
    <source>
        <dbReference type="ARBA" id="ARBA00022989"/>
    </source>
</evidence>
<keyword evidence="9" id="KW-1133">Transmembrane helix</keyword>
<keyword evidence="10" id="KW-0443">Lipid metabolism</keyword>
<evidence type="ECO:0000256" key="8">
    <source>
        <dbReference type="ARBA" id="ARBA00022963"/>
    </source>
</evidence>